<reference evidence="2 3" key="1">
    <citation type="submission" date="2016-05" db="EMBL/GenBank/DDBJ databases">
        <authorList>
            <person name="Ramsay J.P."/>
        </authorList>
    </citation>
    <scope>NUCLEOTIDE SEQUENCE [LARGE SCALE GENOMIC DNA]</scope>
    <source>
        <strain evidence="2 3">NZP2042</strain>
    </source>
</reference>
<reference evidence="4" key="2">
    <citation type="submission" date="2016-06" db="EMBL/GenBank/DDBJ databases">
        <title>NZP2037 Pacbio-Illumina hybrid assembly.</title>
        <authorList>
            <person name="Ramsay J.P."/>
        </authorList>
    </citation>
    <scope>NUCLEOTIDE SEQUENCE [LARGE SCALE GENOMIC DNA]</scope>
    <source>
        <strain evidence="4">R7ANS::ICEMlSym2042</strain>
    </source>
</reference>
<dbReference type="Proteomes" id="UP000093748">
    <property type="component" value="Unassembled WGS sequence"/>
</dbReference>
<proteinExistence type="predicted"/>
<accession>A0A1A5IHK2</accession>
<evidence type="ECO:0000313" key="1">
    <source>
        <dbReference type="EMBL" id="OBP82044.1"/>
    </source>
</evidence>
<gene>
    <name evidence="2" type="ORF">A8145_25425</name>
    <name evidence="1" type="ORF">BAE39_00115</name>
</gene>
<comment type="caution">
    <text evidence="1">The sequence shown here is derived from an EMBL/GenBank/DDBJ whole genome shotgun (WGS) entry which is preliminary data.</text>
</comment>
<organism evidence="1 4">
    <name type="scientific">Rhizobium loti</name>
    <name type="common">Mesorhizobium loti</name>
    <dbReference type="NCBI Taxonomy" id="381"/>
    <lineage>
        <taxon>Bacteria</taxon>
        <taxon>Pseudomonadati</taxon>
        <taxon>Pseudomonadota</taxon>
        <taxon>Alphaproteobacteria</taxon>
        <taxon>Hyphomicrobiales</taxon>
        <taxon>Phyllobacteriaceae</taxon>
        <taxon>Mesorhizobium</taxon>
    </lineage>
</organism>
<dbReference type="EMBL" id="LYTK01000023">
    <property type="protein sequence ID" value="OBQ59007.1"/>
    <property type="molecule type" value="Genomic_DNA"/>
</dbReference>
<protein>
    <submittedName>
        <fullName evidence="1">Uncharacterized protein</fullName>
    </submittedName>
</protein>
<sequence>MIQRGFRRFGVTSEVGTPRHDAACDDYDAIVLRGSRHLDFLRHLQAYYFGIPCALFIVDQGGDCARLAQA</sequence>
<evidence type="ECO:0000313" key="3">
    <source>
        <dbReference type="Proteomes" id="UP000093737"/>
    </source>
</evidence>
<reference evidence="1" key="3">
    <citation type="submission" date="2016-06" db="EMBL/GenBank/DDBJ databases">
        <authorList>
            <person name="Kjaerup R.B."/>
            <person name="Dalgaard T.S."/>
            <person name="Juul-Madsen H.R."/>
        </authorList>
    </citation>
    <scope>NUCLEOTIDE SEQUENCE</scope>
    <source>
        <strain evidence="1">R7ANS::ICEMlSym2042</strain>
    </source>
</reference>
<evidence type="ECO:0000313" key="2">
    <source>
        <dbReference type="EMBL" id="OBQ59007.1"/>
    </source>
</evidence>
<name>A0A1A5IHK2_RHILI</name>
<dbReference type="EMBL" id="LZTJ01000001">
    <property type="protein sequence ID" value="OBP82044.1"/>
    <property type="molecule type" value="Genomic_DNA"/>
</dbReference>
<dbReference type="AlphaFoldDB" id="A0A1A5IHK2"/>
<evidence type="ECO:0000313" key="4">
    <source>
        <dbReference type="Proteomes" id="UP000093748"/>
    </source>
</evidence>
<dbReference type="Proteomes" id="UP000093737">
    <property type="component" value="Unassembled WGS sequence"/>
</dbReference>